<dbReference type="GO" id="GO:0005741">
    <property type="term" value="C:mitochondrial outer membrane"/>
    <property type="evidence" value="ECO:0000318"/>
    <property type="project" value="GO_Central"/>
</dbReference>
<dbReference type="InterPro" id="IPR002475">
    <property type="entry name" value="Bcl2-like"/>
</dbReference>
<dbReference type="GO" id="GO:0043065">
    <property type="term" value="P:positive regulation of apoptotic process"/>
    <property type="evidence" value="ECO:0000318"/>
    <property type="project" value="GO_Central"/>
</dbReference>
<dbReference type="SUPFAM" id="SSF56854">
    <property type="entry name" value="Bcl-2 inhibitors of programmed cell death"/>
    <property type="match status" value="1"/>
</dbReference>
<dbReference type="EMBL" id="AMQM01004513">
    <property type="status" value="NOT_ANNOTATED_CDS"/>
    <property type="molecule type" value="Genomic_DNA"/>
</dbReference>
<dbReference type="FunFam" id="1.10.437.10:FF:000007">
    <property type="entry name" value="bcl-2 homologous antagonist/killer"/>
    <property type="match status" value="1"/>
</dbReference>
<reference evidence="17" key="1">
    <citation type="submission" date="2012-12" db="EMBL/GenBank/DDBJ databases">
        <authorList>
            <person name="Hellsten U."/>
            <person name="Grimwood J."/>
            <person name="Chapman J.A."/>
            <person name="Shapiro H."/>
            <person name="Aerts A."/>
            <person name="Otillar R.P."/>
            <person name="Terry A.Y."/>
            <person name="Boore J.L."/>
            <person name="Simakov O."/>
            <person name="Marletaz F."/>
            <person name="Cho S.-J."/>
            <person name="Edsinger-Gonzales E."/>
            <person name="Havlak P."/>
            <person name="Kuo D.-H."/>
            <person name="Larsson T."/>
            <person name="Lv J."/>
            <person name="Arendt D."/>
            <person name="Savage R."/>
            <person name="Osoegawa K."/>
            <person name="de Jong P."/>
            <person name="Lindberg D.R."/>
            <person name="Seaver E.C."/>
            <person name="Weisblat D.A."/>
            <person name="Putnam N.H."/>
            <person name="Grigoriev I.V."/>
            <person name="Rokhsar D.S."/>
        </authorList>
    </citation>
    <scope>NUCLEOTIDE SEQUENCE</scope>
</reference>
<dbReference type="Gene3D" id="1.10.437.10">
    <property type="entry name" value="Blc2-like"/>
    <property type="match status" value="1"/>
</dbReference>
<comment type="similarity">
    <text evidence="2">Belongs to the Bcl-2 family.</text>
</comment>
<feature type="domain" description="Bcl-2 Bcl-2 homology region 1-3" evidence="14">
    <location>
        <begin position="72"/>
        <end position="172"/>
    </location>
</feature>
<dbReference type="eggNOG" id="KOG4728">
    <property type="taxonomic scope" value="Eukaryota"/>
</dbReference>
<evidence type="ECO:0000256" key="5">
    <source>
        <dbReference type="ARBA" id="ARBA00022723"/>
    </source>
</evidence>
<sequence length="197" mass="22451">MIVRPDTEAEIRPDTEENVVNQTDGIFRSFVTNMYVHDRLSSTADESPRFGELMLGAPENPLSRASEIGRRLAQIGDTVNERYSSEFNEMIKMLNPTPETAFEAFSNVAERLFRDGTIHWGRVLTLLCFGYRLAVAVLSRGIRGFFIKIIEYLIKYITISKIAQWIANQGGWVSSFLIGCRVGVWVTRVVLIDWLVR</sequence>
<dbReference type="STRING" id="6412.T1G3V4"/>
<dbReference type="GO" id="GO:0001836">
    <property type="term" value="P:release of cytochrome c from mitochondria"/>
    <property type="evidence" value="ECO:0000318"/>
    <property type="project" value="GO_Central"/>
</dbReference>
<dbReference type="OrthoDB" id="6020735at2759"/>
<keyword evidence="10" id="KW-0496">Mitochondrion</keyword>
<keyword evidence="9" id="KW-0007">Acetylation</keyword>
<evidence type="ECO:0000313" key="17">
    <source>
        <dbReference type="Proteomes" id="UP000015101"/>
    </source>
</evidence>
<dbReference type="GO" id="GO:0046872">
    <property type="term" value="F:metal ion binding"/>
    <property type="evidence" value="ECO:0007669"/>
    <property type="project" value="UniProtKB-KW"/>
</dbReference>
<evidence type="ECO:0000259" key="14">
    <source>
        <dbReference type="SMART" id="SM00337"/>
    </source>
</evidence>
<evidence type="ECO:0000256" key="13">
    <source>
        <dbReference type="ARBA" id="ARBA00083617"/>
    </source>
</evidence>
<dbReference type="GO" id="GO:0051649">
    <property type="term" value="P:establishment of localization in cell"/>
    <property type="evidence" value="ECO:0007669"/>
    <property type="project" value="UniProtKB-ARBA"/>
</dbReference>
<dbReference type="PANTHER" id="PTHR11256:SF41">
    <property type="entry name" value="BCL-2 HOMOLOGOUS ANTAGONIST_KILLER"/>
    <property type="match status" value="1"/>
</dbReference>
<dbReference type="GO" id="GO:0097145">
    <property type="term" value="C:BAK complex"/>
    <property type="evidence" value="ECO:0007669"/>
    <property type="project" value="UniProtKB-ARBA"/>
</dbReference>
<keyword evidence="7" id="KW-0862">Zinc</keyword>
<dbReference type="GO" id="GO:0005783">
    <property type="term" value="C:endoplasmic reticulum"/>
    <property type="evidence" value="ECO:0007669"/>
    <property type="project" value="GOC"/>
</dbReference>
<accession>T1G3V4</accession>
<dbReference type="RefSeq" id="XP_009018195.1">
    <property type="nucleotide sequence ID" value="XM_009019947.1"/>
</dbReference>
<dbReference type="InterPro" id="IPR046371">
    <property type="entry name" value="Bcl-2_BH1-3"/>
</dbReference>
<dbReference type="EnsemblMetazoa" id="HelroT79940">
    <property type="protein sequence ID" value="HelroP79940"/>
    <property type="gene ID" value="HelroG79940"/>
</dbReference>
<proteinExistence type="inferred from homology"/>
<gene>
    <name evidence="16" type="primary">20215752</name>
    <name evidence="15" type="ORF">HELRODRAFT_79940</name>
</gene>
<dbReference type="GO" id="GO:0042802">
    <property type="term" value="F:identical protein binding"/>
    <property type="evidence" value="ECO:0007669"/>
    <property type="project" value="UniProtKB-ARBA"/>
</dbReference>
<dbReference type="InterPro" id="IPR026298">
    <property type="entry name" value="Bcl-2_fam"/>
</dbReference>
<keyword evidence="11" id="KW-0472">Membrane</keyword>
<keyword evidence="8" id="KW-1133">Transmembrane helix</keyword>
<evidence type="ECO:0000256" key="11">
    <source>
        <dbReference type="ARBA" id="ARBA00023136"/>
    </source>
</evidence>
<evidence type="ECO:0000256" key="12">
    <source>
        <dbReference type="ARBA" id="ARBA00067978"/>
    </source>
</evidence>
<dbReference type="GO" id="GO:0051049">
    <property type="term" value="P:regulation of transport"/>
    <property type="evidence" value="ECO:0007669"/>
    <property type="project" value="UniProtKB-ARBA"/>
</dbReference>
<dbReference type="Proteomes" id="UP000015101">
    <property type="component" value="Unassembled WGS sequence"/>
</dbReference>
<dbReference type="GO" id="GO:0032469">
    <property type="term" value="P:endoplasmic reticulum calcium ion homeostasis"/>
    <property type="evidence" value="ECO:0007669"/>
    <property type="project" value="UniProtKB-ARBA"/>
</dbReference>
<evidence type="ECO:0000256" key="9">
    <source>
        <dbReference type="ARBA" id="ARBA00022990"/>
    </source>
</evidence>
<organism evidence="16 17">
    <name type="scientific">Helobdella robusta</name>
    <name type="common">Californian leech</name>
    <dbReference type="NCBI Taxonomy" id="6412"/>
    <lineage>
        <taxon>Eukaryota</taxon>
        <taxon>Metazoa</taxon>
        <taxon>Spiralia</taxon>
        <taxon>Lophotrochozoa</taxon>
        <taxon>Annelida</taxon>
        <taxon>Clitellata</taxon>
        <taxon>Hirudinea</taxon>
        <taxon>Rhynchobdellida</taxon>
        <taxon>Glossiphoniidae</taxon>
        <taxon>Helobdella</taxon>
    </lineage>
</organism>
<evidence type="ECO:0000256" key="10">
    <source>
        <dbReference type="ARBA" id="ARBA00023128"/>
    </source>
</evidence>
<dbReference type="KEGG" id="hro:HELRODRAFT_79940"/>
<evidence type="ECO:0000256" key="6">
    <source>
        <dbReference type="ARBA" id="ARBA00022787"/>
    </source>
</evidence>
<dbReference type="GeneID" id="20215752"/>
<dbReference type="HOGENOM" id="CLU_085401_1_1_1"/>
<dbReference type="PANTHER" id="PTHR11256">
    <property type="entry name" value="BCL-2 RELATED"/>
    <property type="match status" value="1"/>
</dbReference>
<dbReference type="GO" id="GO:0034644">
    <property type="term" value="P:cellular response to UV"/>
    <property type="evidence" value="ECO:0007669"/>
    <property type="project" value="UniProtKB-ARBA"/>
</dbReference>
<evidence type="ECO:0000313" key="15">
    <source>
        <dbReference type="EMBL" id="ESO03638.1"/>
    </source>
</evidence>
<reference evidence="16" key="3">
    <citation type="submission" date="2015-06" db="UniProtKB">
        <authorList>
            <consortium name="EnsemblMetazoa"/>
        </authorList>
    </citation>
    <scope>IDENTIFICATION</scope>
</reference>
<protein>
    <recommendedName>
        <fullName evidence="12">Bcl-2 homologous antagonist/killer</fullName>
    </recommendedName>
    <alternativeName>
        <fullName evidence="13">Apoptosis regulator BAK</fullName>
    </alternativeName>
</protein>
<evidence type="ECO:0000313" key="16">
    <source>
        <dbReference type="EnsemblMetazoa" id="HelroP79940"/>
    </source>
</evidence>
<keyword evidence="6" id="KW-1000">Mitochondrion outer membrane</keyword>
<keyword evidence="5" id="KW-0479">Metal-binding</keyword>
<evidence type="ECO:0000256" key="3">
    <source>
        <dbReference type="ARBA" id="ARBA00022692"/>
    </source>
</evidence>
<name>T1G3V4_HELRO</name>
<evidence type="ECO:0000256" key="1">
    <source>
        <dbReference type="ARBA" id="ARBA00004572"/>
    </source>
</evidence>
<dbReference type="GO" id="GO:0097192">
    <property type="term" value="P:extrinsic apoptotic signaling pathway in absence of ligand"/>
    <property type="evidence" value="ECO:0000318"/>
    <property type="project" value="GO_Central"/>
</dbReference>
<dbReference type="EMBL" id="KB096590">
    <property type="protein sequence ID" value="ESO03638.1"/>
    <property type="molecule type" value="Genomic_DNA"/>
</dbReference>
<dbReference type="GO" id="GO:0008630">
    <property type="term" value="P:intrinsic apoptotic signaling pathway in response to DNA damage"/>
    <property type="evidence" value="ECO:0000318"/>
    <property type="project" value="GO_Central"/>
</dbReference>
<dbReference type="CTD" id="20215752"/>
<dbReference type="Pfam" id="PF00452">
    <property type="entry name" value="Bcl-2"/>
    <property type="match status" value="1"/>
</dbReference>
<dbReference type="GO" id="GO:0034220">
    <property type="term" value="P:monoatomic ion transmembrane transport"/>
    <property type="evidence" value="ECO:0007669"/>
    <property type="project" value="UniProtKB-ARBA"/>
</dbReference>
<comment type="subcellular location">
    <subcellularLocation>
        <location evidence="1">Mitochondrion outer membrane</location>
        <topology evidence="1">Single-pass membrane protein</topology>
    </subcellularLocation>
</comment>
<evidence type="ECO:0000256" key="8">
    <source>
        <dbReference type="ARBA" id="ARBA00022989"/>
    </source>
</evidence>
<dbReference type="InParanoid" id="T1G3V4"/>
<evidence type="ECO:0000256" key="7">
    <source>
        <dbReference type="ARBA" id="ARBA00022833"/>
    </source>
</evidence>
<evidence type="ECO:0000256" key="2">
    <source>
        <dbReference type="ARBA" id="ARBA00009458"/>
    </source>
</evidence>
<dbReference type="InterPro" id="IPR036834">
    <property type="entry name" value="Bcl-2-like_sf"/>
</dbReference>
<keyword evidence="17" id="KW-1185">Reference proteome</keyword>
<dbReference type="SMART" id="SM00337">
    <property type="entry name" value="BCL"/>
    <property type="match status" value="1"/>
</dbReference>
<dbReference type="GO" id="GO:0015267">
    <property type="term" value="F:channel activity"/>
    <property type="evidence" value="ECO:0000318"/>
    <property type="project" value="GO_Central"/>
</dbReference>
<dbReference type="GO" id="GO:0070059">
    <property type="term" value="P:intrinsic apoptotic signaling pathway in response to endoplasmic reticulum stress"/>
    <property type="evidence" value="ECO:0007669"/>
    <property type="project" value="UniProtKB-ARBA"/>
</dbReference>
<dbReference type="AlphaFoldDB" id="T1G3V4"/>
<evidence type="ECO:0000256" key="4">
    <source>
        <dbReference type="ARBA" id="ARBA00022703"/>
    </source>
</evidence>
<dbReference type="PROSITE" id="PS50062">
    <property type="entry name" value="BCL2_FAMILY"/>
    <property type="match status" value="1"/>
</dbReference>
<dbReference type="OMA" id="MTSEFQT"/>
<keyword evidence="4" id="KW-0053">Apoptosis</keyword>
<dbReference type="CDD" id="cd06845">
    <property type="entry name" value="Bcl-2_like"/>
    <property type="match status" value="1"/>
</dbReference>
<keyword evidence="3" id="KW-0812">Transmembrane</keyword>
<reference evidence="15 17" key="2">
    <citation type="journal article" date="2013" name="Nature">
        <title>Insights into bilaterian evolution from three spiralian genomes.</title>
        <authorList>
            <person name="Simakov O."/>
            <person name="Marletaz F."/>
            <person name="Cho S.J."/>
            <person name="Edsinger-Gonzales E."/>
            <person name="Havlak P."/>
            <person name="Hellsten U."/>
            <person name="Kuo D.H."/>
            <person name="Larsson T."/>
            <person name="Lv J."/>
            <person name="Arendt D."/>
            <person name="Savage R."/>
            <person name="Osoegawa K."/>
            <person name="de Jong P."/>
            <person name="Grimwood J."/>
            <person name="Chapman J.A."/>
            <person name="Shapiro H."/>
            <person name="Aerts A."/>
            <person name="Otillar R.P."/>
            <person name="Terry A.Y."/>
            <person name="Boore J.L."/>
            <person name="Grigoriev I.V."/>
            <person name="Lindberg D.R."/>
            <person name="Seaver E.C."/>
            <person name="Weisblat D.A."/>
            <person name="Putnam N.H."/>
            <person name="Rokhsar D.S."/>
        </authorList>
    </citation>
    <scope>NUCLEOTIDE SEQUENCE</scope>
</reference>
<dbReference type="PRINTS" id="PR01862">
    <property type="entry name" value="BCL2FAMILY"/>
</dbReference>